<evidence type="ECO:0000313" key="3">
    <source>
        <dbReference type="Proteomes" id="UP000321248"/>
    </source>
</evidence>
<keyword evidence="2" id="KW-0121">Carboxypeptidase</keyword>
<dbReference type="AlphaFoldDB" id="A0A5C8KY05"/>
<dbReference type="OrthoDB" id="7063870at2"/>
<organism evidence="2 3">
    <name type="scientific">Alkalisalibacterium limincola</name>
    <dbReference type="NCBI Taxonomy" id="2699169"/>
    <lineage>
        <taxon>Bacteria</taxon>
        <taxon>Pseudomonadati</taxon>
        <taxon>Pseudomonadota</taxon>
        <taxon>Gammaproteobacteria</taxon>
        <taxon>Lysobacterales</taxon>
        <taxon>Lysobacteraceae</taxon>
        <taxon>Alkalisalibacterium</taxon>
    </lineage>
</organism>
<keyword evidence="1" id="KW-0732">Signal</keyword>
<name>A0A5C8KY05_9GAMM</name>
<dbReference type="Proteomes" id="UP000321248">
    <property type="component" value="Unassembled WGS sequence"/>
</dbReference>
<dbReference type="SUPFAM" id="SSF49452">
    <property type="entry name" value="Starch-binding domain-like"/>
    <property type="match status" value="1"/>
</dbReference>
<proteinExistence type="predicted"/>
<sequence>MSALMLRIVLCLALIGLALPSPSHAHGIRLALEPDPGSEAVEGTITYSDGYPGAGEWVEVTDLDDPAAPTLGVHADAQGRFSVPGQLGRRYRVVVVADEDHRQEREIVLGERASR</sequence>
<reference evidence="2 3" key="1">
    <citation type="submission" date="2019-08" db="EMBL/GenBank/DDBJ databases">
        <authorList>
            <person name="Karlyshev A.V."/>
        </authorList>
    </citation>
    <scope>NUCLEOTIDE SEQUENCE [LARGE SCALE GENOMIC DNA]</scope>
    <source>
        <strain evidence="2 3">Alg18-2.2</strain>
    </source>
</reference>
<accession>A0A5C8KY05</accession>
<dbReference type="InterPro" id="IPR013784">
    <property type="entry name" value="Carb-bd-like_fold"/>
</dbReference>
<feature type="signal peptide" evidence="1">
    <location>
        <begin position="1"/>
        <end position="25"/>
    </location>
</feature>
<comment type="caution">
    <text evidence="2">The sequence shown here is derived from an EMBL/GenBank/DDBJ whole genome shotgun (WGS) entry which is preliminary data.</text>
</comment>
<dbReference type="EMBL" id="VRTS01000001">
    <property type="protein sequence ID" value="TXK65686.1"/>
    <property type="molecule type" value="Genomic_DNA"/>
</dbReference>
<dbReference type="GO" id="GO:0030246">
    <property type="term" value="F:carbohydrate binding"/>
    <property type="evidence" value="ECO:0007669"/>
    <property type="project" value="InterPro"/>
</dbReference>
<evidence type="ECO:0000256" key="1">
    <source>
        <dbReference type="SAM" id="SignalP"/>
    </source>
</evidence>
<dbReference type="RefSeq" id="WP_147890358.1">
    <property type="nucleotide sequence ID" value="NZ_VRTS01000001.1"/>
</dbReference>
<protein>
    <submittedName>
        <fullName evidence="2">Carboxypeptidase regulatory-like domain-containing protein</fullName>
    </submittedName>
</protein>
<evidence type="ECO:0000313" key="2">
    <source>
        <dbReference type="EMBL" id="TXK65686.1"/>
    </source>
</evidence>
<keyword evidence="2" id="KW-0378">Hydrolase</keyword>
<dbReference type="GO" id="GO:0004180">
    <property type="term" value="F:carboxypeptidase activity"/>
    <property type="evidence" value="ECO:0007669"/>
    <property type="project" value="UniProtKB-KW"/>
</dbReference>
<keyword evidence="3" id="KW-1185">Reference proteome</keyword>
<gene>
    <name evidence="2" type="ORF">FU658_00745</name>
</gene>
<keyword evidence="2" id="KW-0645">Protease</keyword>
<feature type="chain" id="PRO_5022707256" evidence="1">
    <location>
        <begin position="26"/>
        <end position="115"/>
    </location>
</feature>